<reference evidence="3" key="1">
    <citation type="submission" date="2022-12" db="EMBL/GenBank/DDBJ databases">
        <title>Reference genome sequencing for broad-spectrum identification of bacterial and archaeal isolates by mass spectrometry.</title>
        <authorList>
            <person name="Sekiguchi Y."/>
            <person name="Tourlousse D.M."/>
        </authorList>
    </citation>
    <scope>NUCLEOTIDE SEQUENCE</scope>
    <source>
        <strain evidence="3">301</strain>
    </source>
</reference>
<reference evidence="4 6" key="2">
    <citation type="submission" date="2023-07" db="EMBL/GenBank/DDBJ databases">
        <title>Genomic Encyclopedia of Type Strains, Phase IV (KMG-IV): sequencing the most valuable type-strain genomes for metagenomic binning, comparative biology and taxonomic classification.</title>
        <authorList>
            <person name="Goeker M."/>
        </authorList>
    </citation>
    <scope>NUCLEOTIDE SEQUENCE [LARGE SCALE GENOMIC DNA]</scope>
    <source>
        <strain evidence="4 6">DSM 338</strain>
    </source>
</reference>
<evidence type="ECO:0000313" key="3">
    <source>
        <dbReference type="EMBL" id="GLI22334.1"/>
    </source>
</evidence>
<dbReference type="PANTHER" id="PTHR43796">
    <property type="entry name" value="CARBOXYNORSPERMIDINE SYNTHASE"/>
    <property type="match status" value="1"/>
</dbReference>
<dbReference type="InterPro" id="IPR005097">
    <property type="entry name" value="Sacchrp_dh_NADP-bd"/>
</dbReference>
<feature type="domain" description="Saccharopine dehydrogenase NADP binding" evidence="1">
    <location>
        <begin position="5"/>
        <end position="127"/>
    </location>
</feature>
<dbReference type="PANTHER" id="PTHR43796:SF2">
    <property type="entry name" value="CARBOXYNORSPERMIDINE SYNTHASE"/>
    <property type="match status" value="1"/>
</dbReference>
<dbReference type="GeneID" id="95762799"/>
<dbReference type="InterPro" id="IPR036291">
    <property type="entry name" value="NAD(P)-bd_dom_sf"/>
</dbReference>
<dbReference type="Pfam" id="PF03435">
    <property type="entry name" value="Sacchrp_dh_NADP"/>
    <property type="match status" value="1"/>
</dbReference>
<protein>
    <submittedName>
        <fullName evidence="4">Saccharopine dehydrogenase-like NADP-dependent oxidoreductase</fullName>
    </submittedName>
</protein>
<evidence type="ECO:0000313" key="4">
    <source>
        <dbReference type="EMBL" id="MDR6331873.1"/>
    </source>
</evidence>
<evidence type="ECO:0000259" key="1">
    <source>
        <dbReference type="Pfam" id="PF03435"/>
    </source>
</evidence>
<dbReference type="SUPFAM" id="SSF51735">
    <property type="entry name" value="NAD(P)-binding Rossmann-fold domains"/>
    <property type="match status" value="1"/>
</dbReference>
<dbReference type="InterPro" id="IPR025311">
    <property type="entry name" value="DUF4166"/>
</dbReference>
<dbReference type="Pfam" id="PF13761">
    <property type="entry name" value="DUF4166"/>
    <property type="match status" value="1"/>
</dbReference>
<sequence>MLEVVLVLGGYGVFGSRISMALARVEGIDLIVAGRDRNAAVAFCAVHGGRPDIIDREDPALAARIASLSPFLVIDAAGPFQSYGARPYRVAEAALAAGAHYLDLSDDPAFTIGIARLDDVARKAGLAVLSGVSSVPALSSAAVVDLAEDMDDIHLVDTVILPGNRAPRGLSVVRAIVGQAGRPIRMWRGGRSESIPGWSGLECVSLSLSGKPPLSGRWASVNAAPDLELFPRCFRAHSVVFRAGLELKTMHAGLLILSMPVRWGLLGSIAPLARPLKWVAERLKPFGTDAGGMRVCVSGLTRQGRAEVRAWVLLAGSGEGPHVPAVPARVMFERLLAGKVPPGARPCVAEFALAEAEAAMANLDIATESTAREFPLVFAETLGAAFGALPPAVRDLHTVVDVRRWSGEADVEEGTGHLARLVRMLMGFPAPGTAIPVKIRMERRGEAEIWERRFAGRPLRSRLARAGAGILRERFGPLSFDIALNVVGGRLAYPVVAGYCAGLPLPRVLLPISETTESVDAEGRVTFDVAVSLPWVGRIVRYRGWLVPDEAEA</sequence>
<dbReference type="EMBL" id="JAVDPY010000001">
    <property type="protein sequence ID" value="MDR6331873.1"/>
    <property type="molecule type" value="Genomic_DNA"/>
</dbReference>
<accession>A0A9W6FJ49</accession>
<evidence type="ECO:0000313" key="5">
    <source>
        <dbReference type="Proteomes" id="UP001144397"/>
    </source>
</evidence>
<dbReference type="Gene3D" id="3.40.50.720">
    <property type="entry name" value="NAD(P)-binding Rossmann-like Domain"/>
    <property type="match status" value="1"/>
</dbReference>
<evidence type="ECO:0000259" key="2">
    <source>
        <dbReference type="Pfam" id="PF13761"/>
    </source>
</evidence>
<dbReference type="Proteomes" id="UP001144397">
    <property type="component" value="Unassembled WGS sequence"/>
</dbReference>
<dbReference type="Proteomes" id="UP001245370">
    <property type="component" value="Unassembled WGS sequence"/>
</dbReference>
<name>A0A9W6FJ49_XANFL</name>
<feature type="domain" description="DUF4166" evidence="2">
    <location>
        <begin position="389"/>
        <end position="546"/>
    </location>
</feature>
<comment type="caution">
    <text evidence="3">The sequence shown here is derived from an EMBL/GenBank/DDBJ whole genome shotgun (WGS) entry which is preliminary data.</text>
</comment>
<evidence type="ECO:0000313" key="6">
    <source>
        <dbReference type="Proteomes" id="UP001245370"/>
    </source>
</evidence>
<organism evidence="3 5">
    <name type="scientific">Xanthobacter flavus</name>
    <dbReference type="NCBI Taxonomy" id="281"/>
    <lineage>
        <taxon>Bacteria</taxon>
        <taxon>Pseudomonadati</taxon>
        <taxon>Pseudomonadota</taxon>
        <taxon>Alphaproteobacteria</taxon>
        <taxon>Hyphomicrobiales</taxon>
        <taxon>Xanthobacteraceae</taxon>
        <taxon>Xanthobacter</taxon>
    </lineage>
</organism>
<proteinExistence type="predicted"/>
<dbReference type="RefSeq" id="WP_281807370.1">
    <property type="nucleotide sequence ID" value="NZ_BSDO01000002.1"/>
</dbReference>
<dbReference type="AlphaFoldDB" id="A0A9W6FJ49"/>
<dbReference type="EMBL" id="BSDO01000002">
    <property type="protein sequence ID" value="GLI22334.1"/>
    <property type="molecule type" value="Genomic_DNA"/>
</dbReference>
<keyword evidence="6" id="KW-1185">Reference proteome</keyword>
<gene>
    <name evidence="4" type="ORF">GGQ86_000320</name>
    <name evidence="3" type="ORF">XFLAVUS301_20080</name>
</gene>